<dbReference type="CDD" id="cd05233">
    <property type="entry name" value="SDR_c"/>
    <property type="match status" value="1"/>
</dbReference>
<reference evidence="4 5" key="1">
    <citation type="journal article" date="2018" name="Sci. Rep.">
        <title>Comparative genomics provides insights into the lifestyle and reveals functional heterogeneity of dark septate endophytic fungi.</title>
        <authorList>
            <person name="Knapp D.G."/>
            <person name="Nemeth J.B."/>
            <person name="Barry K."/>
            <person name="Hainaut M."/>
            <person name="Henrissat B."/>
            <person name="Johnson J."/>
            <person name="Kuo A."/>
            <person name="Lim J.H.P."/>
            <person name="Lipzen A."/>
            <person name="Nolan M."/>
            <person name="Ohm R.A."/>
            <person name="Tamas L."/>
            <person name="Grigoriev I.V."/>
            <person name="Spatafora J.W."/>
            <person name="Nagy L.G."/>
            <person name="Kovacs G.M."/>
        </authorList>
    </citation>
    <scope>NUCLEOTIDE SEQUENCE [LARGE SCALE GENOMIC DNA]</scope>
    <source>
        <strain evidence="4 5">DSE2036</strain>
    </source>
</reference>
<proteinExistence type="inferred from homology"/>
<dbReference type="GO" id="GO:0016491">
    <property type="term" value="F:oxidoreductase activity"/>
    <property type="evidence" value="ECO:0007669"/>
    <property type="project" value="UniProtKB-KW"/>
</dbReference>
<evidence type="ECO:0000313" key="5">
    <source>
        <dbReference type="Proteomes" id="UP000244855"/>
    </source>
</evidence>
<keyword evidence="5" id="KW-1185">Reference proteome</keyword>
<dbReference type="Proteomes" id="UP000244855">
    <property type="component" value="Unassembled WGS sequence"/>
</dbReference>
<dbReference type="InterPro" id="IPR002347">
    <property type="entry name" value="SDR_fam"/>
</dbReference>
<keyword evidence="2" id="KW-0521">NADP</keyword>
<keyword evidence="3" id="KW-0560">Oxidoreductase</keyword>
<evidence type="ECO:0000256" key="3">
    <source>
        <dbReference type="ARBA" id="ARBA00023002"/>
    </source>
</evidence>
<dbReference type="PANTHER" id="PTHR43477:SF1">
    <property type="entry name" value="DIHYDROANTICAPSIN 7-DEHYDROGENASE"/>
    <property type="match status" value="1"/>
</dbReference>
<dbReference type="InterPro" id="IPR057571">
    <property type="entry name" value="SDR_PhqE-like"/>
</dbReference>
<organism evidence="4 5">
    <name type="scientific">Periconia macrospinosa</name>
    <dbReference type="NCBI Taxonomy" id="97972"/>
    <lineage>
        <taxon>Eukaryota</taxon>
        <taxon>Fungi</taxon>
        <taxon>Dikarya</taxon>
        <taxon>Ascomycota</taxon>
        <taxon>Pezizomycotina</taxon>
        <taxon>Dothideomycetes</taxon>
        <taxon>Pleosporomycetidae</taxon>
        <taxon>Pleosporales</taxon>
        <taxon>Massarineae</taxon>
        <taxon>Periconiaceae</taxon>
        <taxon>Periconia</taxon>
    </lineage>
</organism>
<dbReference type="PANTHER" id="PTHR43477">
    <property type="entry name" value="DIHYDROANTICAPSIN 7-DEHYDROGENASE"/>
    <property type="match status" value="1"/>
</dbReference>
<name>A0A2V1D7H9_9PLEO</name>
<dbReference type="OrthoDB" id="294295at2759"/>
<comment type="similarity">
    <text evidence="1">Belongs to the short-chain dehydrogenases/reductases (SDR) family.</text>
</comment>
<evidence type="ECO:0000256" key="1">
    <source>
        <dbReference type="ARBA" id="ARBA00006484"/>
    </source>
</evidence>
<accession>A0A2V1D7H9</accession>
<dbReference type="Pfam" id="PF23441">
    <property type="entry name" value="SDR"/>
    <property type="match status" value="1"/>
</dbReference>
<dbReference type="PRINTS" id="PR00081">
    <property type="entry name" value="GDHRDH"/>
</dbReference>
<dbReference type="Gene3D" id="3.40.50.720">
    <property type="entry name" value="NAD(P)-binding Rossmann-like Domain"/>
    <property type="match status" value="1"/>
</dbReference>
<dbReference type="STRING" id="97972.A0A2V1D7H9"/>
<sequence length="268" mass="28461">MKYINKLKDHHVLVIGGSSGLGLCVAEAAIEYGATVIISGSSQANLDAAISHLCQLQNLQQCPGDASRKIVSSYACDLSVPEMQEHNLGKLLHSVTDGGRKLLDHVVFTAGNEIPMPTVDEVTPEDVKVMQAVRFLAPIMLAKLLPRYIKASPLSSLTLTGGTKALKPSPGWAVMAGLISSVKGLTRGLAVDLQPIRVNAVFPGAVRSSAALKMDSSELEKKMALFRQVTLTGTVGTPEEVAEAYLYCMRSTYTTGTVIVADGGRLLK</sequence>
<evidence type="ECO:0000313" key="4">
    <source>
        <dbReference type="EMBL" id="PVH94001.1"/>
    </source>
</evidence>
<dbReference type="AlphaFoldDB" id="A0A2V1D7H9"/>
<evidence type="ECO:0000256" key="2">
    <source>
        <dbReference type="ARBA" id="ARBA00022857"/>
    </source>
</evidence>
<dbReference type="InterPro" id="IPR051122">
    <property type="entry name" value="SDR_DHRS6-like"/>
</dbReference>
<gene>
    <name evidence="4" type="ORF">DM02DRAFT_540372</name>
</gene>
<dbReference type="EMBL" id="KZ805556">
    <property type="protein sequence ID" value="PVH94001.1"/>
    <property type="molecule type" value="Genomic_DNA"/>
</dbReference>
<protein>
    <submittedName>
        <fullName evidence="4">NAD(P)-binding protein</fullName>
    </submittedName>
</protein>
<dbReference type="InterPro" id="IPR036291">
    <property type="entry name" value="NAD(P)-bd_dom_sf"/>
</dbReference>
<dbReference type="SUPFAM" id="SSF51735">
    <property type="entry name" value="NAD(P)-binding Rossmann-fold domains"/>
    <property type="match status" value="1"/>
</dbReference>